<reference evidence="1" key="1">
    <citation type="journal article" date="2023" name="Mol. Phylogenet. Evol.">
        <title>Genome-scale phylogeny and comparative genomics of the fungal order Sordariales.</title>
        <authorList>
            <person name="Hensen N."/>
            <person name="Bonometti L."/>
            <person name="Westerberg I."/>
            <person name="Brannstrom I.O."/>
            <person name="Guillou S."/>
            <person name="Cros-Aarteil S."/>
            <person name="Calhoun S."/>
            <person name="Haridas S."/>
            <person name="Kuo A."/>
            <person name="Mondo S."/>
            <person name="Pangilinan J."/>
            <person name="Riley R."/>
            <person name="LaButti K."/>
            <person name="Andreopoulos B."/>
            <person name="Lipzen A."/>
            <person name="Chen C."/>
            <person name="Yan M."/>
            <person name="Daum C."/>
            <person name="Ng V."/>
            <person name="Clum A."/>
            <person name="Steindorff A."/>
            <person name="Ohm R.A."/>
            <person name="Martin F."/>
            <person name="Silar P."/>
            <person name="Natvig D.O."/>
            <person name="Lalanne C."/>
            <person name="Gautier V."/>
            <person name="Ament-Velasquez S.L."/>
            <person name="Kruys A."/>
            <person name="Hutchinson M.I."/>
            <person name="Powell A.J."/>
            <person name="Barry K."/>
            <person name="Miller A.N."/>
            <person name="Grigoriev I.V."/>
            <person name="Debuchy R."/>
            <person name="Gladieux P."/>
            <person name="Hiltunen Thoren M."/>
            <person name="Johannesson H."/>
        </authorList>
    </citation>
    <scope>NUCLEOTIDE SEQUENCE</scope>
    <source>
        <strain evidence="1">CBS 168.71</strain>
    </source>
</reference>
<evidence type="ECO:0008006" key="3">
    <source>
        <dbReference type="Google" id="ProtNLM"/>
    </source>
</evidence>
<name>A0AAE0LQJ4_9PEZI</name>
<evidence type="ECO:0000313" key="1">
    <source>
        <dbReference type="EMBL" id="KAK3293823.1"/>
    </source>
</evidence>
<evidence type="ECO:0000313" key="2">
    <source>
        <dbReference type="Proteomes" id="UP001278766"/>
    </source>
</evidence>
<dbReference type="PANTHER" id="PTHR14614">
    <property type="entry name" value="HEPATOCELLULAR CARCINOMA-ASSOCIATED ANTIGEN"/>
    <property type="match status" value="1"/>
</dbReference>
<accession>A0AAE0LQJ4</accession>
<dbReference type="GO" id="GO:0005737">
    <property type="term" value="C:cytoplasm"/>
    <property type="evidence" value="ECO:0007669"/>
    <property type="project" value="TreeGrafter"/>
</dbReference>
<reference evidence="1" key="2">
    <citation type="submission" date="2023-06" db="EMBL/GenBank/DDBJ databases">
        <authorList>
            <consortium name="Lawrence Berkeley National Laboratory"/>
            <person name="Haridas S."/>
            <person name="Hensen N."/>
            <person name="Bonometti L."/>
            <person name="Westerberg I."/>
            <person name="Brannstrom I.O."/>
            <person name="Guillou S."/>
            <person name="Cros-Aarteil S."/>
            <person name="Calhoun S."/>
            <person name="Kuo A."/>
            <person name="Mondo S."/>
            <person name="Pangilinan J."/>
            <person name="Riley R."/>
            <person name="Labutti K."/>
            <person name="Andreopoulos B."/>
            <person name="Lipzen A."/>
            <person name="Chen C."/>
            <person name="Yanf M."/>
            <person name="Daum C."/>
            <person name="Ng V."/>
            <person name="Clum A."/>
            <person name="Steindorff A."/>
            <person name="Ohm R."/>
            <person name="Martin F."/>
            <person name="Silar P."/>
            <person name="Natvig D."/>
            <person name="Lalanne C."/>
            <person name="Gautier V."/>
            <person name="Ament-Velasquez S.L."/>
            <person name="Kruys A."/>
            <person name="Hutchinson M.I."/>
            <person name="Powell A.J."/>
            <person name="Barry K."/>
            <person name="Miller A.N."/>
            <person name="Grigoriev I.V."/>
            <person name="Debuchy R."/>
            <person name="Gladieux P."/>
            <person name="Thoren M.H."/>
            <person name="Johannesson H."/>
        </authorList>
    </citation>
    <scope>NUCLEOTIDE SEQUENCE</scope>
    <source>
        <strain evidence="1">CBS 168.71</strain>
    </source>
</reference>
<dbReference type="PANTHER" id="PTHR14614:SF104">
    <property type="entry name" value="N-METHYLTRANSFERASE, PUTATIVE (AFU_ORTHOLOGUE AFUA_1G17750)-RELATED"/>
    <property type="match status" value="1"/>
</dbReference>
<keyword evidence="2" id="KW-1185">Reference proteome</keyword>
<dbReference type="InterPro" id="IPR029063">
    <property type="entry name" value="SAM-dependent_MTases_sf"/>
</dbReference>
<dbReference type="Proteomes" id="UP001278766">
    <property type="component" value="Unassembled WGS sequence"/>
</dbReference>
<dbReference type="GeneID" id="87835754"/>
<proteinExistence type="predicted"/>
<dbReference type="GO" id="GO:0008757">
    <property type="term" value="F:S-adenosylmethionine-dependent methyltransferase activity"/>
    <property type="evidence" value="ECO:0007669"/>
    <property type="project" value="UniProtKB-ARBA"/>
</dbReference>
<protein>
    <recommendedName>
        <fullName evidence="3">Nicotinamide N-methyltransferase</fullName>
    </recommendedName>
</protein>
<gene>
    <name evidence="1" type="ORF">B0H64DRAFT_173423</name>
</gene>
<dbReference type="Gene3D" id="3.40.50.150">
    <property type="entry name" value="Vaccinia Virus protein VP39"/>
    <property type="match status" value="1"/>
</dbReference>
<dbReference type="RefSeq" id="XP_062657337.1">
    <property type="nucleotide sequence ID" value="XM_062798806.1"/>
</dbReference>
<comment type="caution">
    <text evidence="1">The sequence shown here is derived from an EMBL/GenBank/DDBJ whole genome shotgun (WGS) entry which is preliminary data.</text>
</comment>
<organism evidence="1 2">
    <name type="scientific">Chaetomium fimeti</name>
    <dbReference type="NCBI Taxonomy" id="1854472"/>
    <lineage>
        <taxon>Eukaryota</taxon>
        <taxon>Fungi</taxon>
        <taxon>Dikarya</taxon>
        <taxon>Ascomycota</taxon>
        <taxon>Pezizomycotina</taxon>
        <taxon>Sordariomycetes</taxon>
        <taxon>Sordariomycetidae</taxon>
        <taxon>Sordariales</taxon>
        <taxon>Chaetomiaceae</taxon>
        <taxon>Chaetomium</taxon>
    </lineage>
</organism>
<dbReference type="EMBL" id="JAUEPN010000005">
    <property type="protein sequence ID" value="KAK3293823.1"/>
    <property type="molecule type" value="Genomic_DNA"/>
</dbReference>
<sequence>MALTSRLSHPTTDPEDHFASSLGIIFTDDVTNQHFASDDTNLLLYTSPHLPSPLTLRLARVHEEADRYLFSHYLWNAALLLAELVEADSLKLQPPPATETTGEKAIAPGAGAFDVSGLRTIELGAGTGLPTIMAGLVGARAVVATDYPAPLVLEALRGNVVGAVREGNAAAAGGGAFAVEEVRVEGHGWGELDTQFAREGQGRFDRVMAADVLWMPWQHENLRRSIAWFLKEGESARAWVVGGFHTGRQTVGAFFEREALAEAGLEVEHLWERDCDGLDRDWVWDRGVEDKSVRKRWLAVGVLKRITPGGRAERESAPS</sequence>
<dbReference type="AlphaFoldDB" id="A0AAE0LQJ4"/>
<dbReference type="Pfam" id="PF10294">
    <property type="entry name" value="Methyltransf_16"/>
    <property type="match status" value="1"/>
</dbReference>
<dbReference type="SUPFAM" id="SSF53335">
    <property type="entry name" value="S-adenosyl-L-methionine-dependent methyltransferases"/>
    <property type="match status" value="1"/>
</dbReference>
<dbReference type="InterPro" id="IPR019410">
    <property type="entry name" value="Methyltransf_16"/>
</dbReference>